<feature type="compositionally biased region" description="Low complexity" evidence="1">
    <location>
        <begin position="1811"/>
        <end position="1827"/>
    </location>
</feature>
<accession>A0A0V0QI35</accession>
<dbReference type="Proteomes" id="UP000054937">
    <property type="component" value="Unassembled WGS sequence"/>
</dbReference>
<feature type="transmembrane region" description="Helical" evidence="2">
    <location>
        <begin position="964"/>
        <end position="985"/>
    </location>
</feature>
<organism evidence="3 4">
    <name type="scientific">Pseudocohnilembus persalinus</name>
    <name type="common">Ciliate</name>
    <dbReference type="NCBI Taxonomy" id="266149"/>
    <lineage>
        <taxon>Eukaryota</taxon>
        <taxon>Sar</taxon>
        <taxon>Alveolata</taxon>
        <taxon>Ciliophora</taxon>
        <taxon>Intramacronucleata</taxon>
        <taxon>Oligohymenophorea</taxon>
        <taxon>Scuticociliatia</taxon>
        <taxon>Philasterida</taxon>
        <taxon>Pseudocohnilembidae</taxon>
        <taxon>Pseudocohnilembus</taxon>
    </lineage>
</organism>
<feature type="region of interest" description="Disordered" evidence="1">
    <location>
        <begin position="1"/>
        <end position="29"/>
    </location>
</feature>
<feature type="region of interest" description="Disordered" evidence="1">
    <location>
        <begin position="1767"/>
        <end position="1845"/>
    </location>
</feature>
<feature type="transmembrane region" description="Helical" evidence="2">
    <location>
        <begin position="48"/>
        <end position="67"/>
    </location>
</feature>
<name>A0A0V0QI35_PSEPJ</name>
<dbReference type="InParanoid" id="A0A0V0QI35"/>
<feature type="compositionally biased region" description="Basic and acidic residues" evidence="1">
    <location>
        <begin position="1776"/>
        <end position="1810"/>
    </location>
</feature>
<feature type="transmembrane region" description="Helical" evidence="2">
    <location>
        <begin position="1023"/>
        <end position="1048"/>
    </location>
</feature>
<keyword evidence="2" id="KW-1133">Transmembrane helix</keyword>
<feature type="transmembrane region" description="Helical" evidence="2">
    <location>
        <begin position="1103"/>
        <end position="1121"/>
    </location>
</feature>
<feature type="compositionally biased region" description="Polar residues" evidence="1">
    <location>
        <begin position="1834"/>
        <end position="1845"/>
    </location>
</feature>
<evidence type="ECO:0000256" key="2">
    <source>
        <dbReference type="SAM" id="Phobius"/>
    </source>
</evidence>
<protein>
    <submittedName>
        <fullName evidence="3">Uncharacterized protein</fullName>
    </submittedName>
</protein>
<evidence type="ECO:0000313" key="3">
    <source>
        <dbReference type="EMBL" id="KRX01784.1"/>
    </source>
</evidence>
<reference evidence="3 4" key="1">
    <citation type="journal article" date="2015" name="Sci. Rep.">
        <title>Genome of the facultative scuticociliatosis pathogen Pseudocohnilembus persalinus provides insight into its virulence through horizontal gene transfer.</title>
        <authorList>
            <person name="Xiong J."/>
            <person name="Wang G."/>
            <person name="Cheng J."/>
            <person name="Tian M."/>
            <person name="Pan X."/>
            <person name="Warren A."/>
            <person name="Jiang C."/>
            <person name="Yuan D."/>
            <person name="Miao W."/>
        </authorList>
    </citation>
    <scope>NUCLEOTIDE SEQUENCE [LARGE SCALE GENOMIC DNA]</scope>
    <source>
        <strain evidence="3">36N120E</strain>
    </source>
</reference>
<keyword evidence="2" id="KW-0812">Transmembrane</keyword>
<keyword evidence="4" id="KW-1185">Reference proteome</keyword>
<feature type="compositionally biased region" description="Basic residues" evidence="1">
    <location>
        <begin position="1"/>
        <end position="11"/>
    </location>
</feature>
<sequence>MKSAPKKKKKNKLLEQQMSPEEQKKQEKKLSGQKYYDHLCKLRNIFRMGLHCVAIIALLLFFILFYLNSYDEGEKTFTLKNNQKFEIKAKNCMLTFKERNSDDQMKISYFIHQSVEPFMGDEGKDTNFELKNNNDGFQIIAQSPFSDLKYCFLDIELPKGIDAFSKFTLTCAENADCYMAYKGDMRDFGEVSITGDGDESVVSANFQNINFSSLKFDVDNRGLLYLQNTIATGDADIDINFGEVIIQSKNDFQLDFNNPFQAVCLNAPNLIENSSSGKCDLSTESTVTATAASSQPYTEASDYGNWIDDDGNIQTRLPGCEGSYGLCKSSSCDSSAPTFDVKIKYTGNIYANYIENEGLPPDYDEESKSFNNDYKLFEGKIFQQGLNYSDYMLDEIENFYNSDESQTEPIWIIDLGDKYSQLSSQTLWVKSTNPSFALMRPWWLATWSFSLLVTQTTKIEGFLQPGFCPYSTTLTLDQYWEIKQFIRETLYPADNSTDISSITFIQPNQREVPVDHYNKNGGVSLFDLSERVSIEVWYDVVNAKGVKTLDSYDQSDNVLILICLLFSIVVSLIFVVIAIVGIIFTLPVLQGKLAEISGQFDQYTSTISKNNEEILRQKHLQKEGSNALSLFISEKVEGKPPSHQPSFVASLDYYSFLETRKVSKSYKAFFNMLFQRANQDIEQKLINGEIDSEEVLEIKERPLKNLYEKFCFLNHLVETRLSDAEVTEYLEKTYNYTFVTDNSANQIFVKIIPKRKINLPTPEELKQGNSLENFIDIYYDITGRETDDVWVEDVQQKYEEFCNENRLVKVEFRAEQIKETYQLDINTKNQLKLVMKKSQETSNKNKQVPKISLQDYESQSEENMLLNNKKQKKNQKKQQKSQDGGKYLIQQRQLSLHVDLMSDPGTYSDKFLQKLSLRKIWLNETLDVIAKFLRRKPFVFFTNQEVAFMETIYGDMWMATDTRIVVQHFAINLILLLPLFLFIWFNQTAYAPYSMNHPVNLFATNDFKYSLVYIPFYIKNCEVTMLICLIVIFMFMFVQAINELWIYYNSKYPVDRAFEEEKQKGDRISTKFQFIIMLILIAFLVFYVSMNLLWLMLGAIINPNYFLVYCTAVITLITFVTSKKKSFNDLYNGGIDIIKEALLQEYTKKISGIMGAIEAEKNALLNHAQSSVKSLKSAVHDISDTVGLGDETNAMFEEINQNFKSIDKMTIEDMNPQEIAKKAEEQEKKIKEKIFQKMKKELEQVGFSEKLAEGIYQLVILNDQTTASKAISSEVARLSDNKLPEQLITWIMDTVMHGKTSTNMPNMSKELQNSIIQIILQNLMGDASQDLKNQVRNLILLGMKMIQALQDNNINGIIDIFKQILPLIPIKAGMDWSYTPMATFILKFLELLMKLLNFNSDIEEMGGLVQECFQLAQIPDDIGFFLTLIATQKNNNKFQYQNISIDSMEQLRTFIEDKIGNKIQFSPTPDKTKSKYISYTFTTLFKLMRGESDFNDEISFLSKCIQRQLLQVIPCDVKSFEGKKHLTAYSQLMDNATHLVKMLPTALKNQDDINLTIQKLSSETNFDIIHIRGIIATSTISACNKLKSLSGADFYSREKTLIDDNKFLADLAQSFGLPSSFILGFMDIFHDKDDIRYDQDVFEFQYMEQFYQFIFETLKVKNQLQEYLIRQIFSIMKTRTVWTYLEELKDIIENPSVKKHLKTKNIRKKNILLQTIVNYLDNGDIDQLRGFVGKSFAHLRIEEIKKYLQKLINSKHTQQYLQDLYKKQQQKQMHNQQEEEKQRKEQEKKLREQQKKEKKLKEKQEKENAKKQQQQLKQQQQQQQTPNKQKHLQNNLIMVTKVQNL</sequence>
<dbReference type="PANTHER" id="PTHR42264">
    <property type="entry name" value="EPHRIN_REC_LIKE DOMAIN-CONTAINING PROTEIN"/>
    <property type="match status" value="1"/>
</dbReference>
<proteinExistence type="predicted"/>
<keyword evidence="2" id="KW-0472">Membrane</keyword>
<dbReference type="EMBL" id="LDAU01000164">
    <property type="protein sequence ID" value="KRX01784.1"/>
    <property type="molecule type" value="Genomic_DNA"/>
</dbReference>
<dbReference type="PANTHER" id="PTHR42264:SF6">
    <property type="entry name" value="TRANSMEMBRANE PROTEIN"/>
    <property type="match status" value="1"/>
</dbReference>
<gene>
    <name evidence="3" type="ORF">PPERSA_00157</name>
</gene>
<feature type="transmembrane region" description="Helical" evidence="2">
    <location>
        <begin position="1074"/>
        <end position="1097"/>
    </location>
</feature>
<comment type="caution">
    <text evidence="3">The sequence shown here is derived from an EMBL/GenBank/DDBJ whole genome shotgun (WGS) entry which is preliminary data.</text>
</comment>
<evidence type="ECO:0000256" key="1">
    <source>
        <dbReference type="SAM" id="MobiDB-lite"/>
    </source>
</evidence>
<evidence type="ECO:0000313" key="4">
    <source>
        <dbReference type="Proteomes" id="UP000054937"/>
    </source>
</evidence>
<dbReference type="OrthoDB" id="300068at2759"/>
<feature type="transmembrane region" description="Helical" evidence="2">
    <location>
        <begin position="558"/>
        <end position="589"/>
    </location>
</feature>